<feature type="binding site" evidence="9">
    <location>
        <position position="225"/>
    </location>
    <ligand>
        <name>Mg(2+)</name>
        <dbReference type="ChEBI" id="CHEBI:18420"/>
        <label>2</label>
    </ligand>
</feature>
<keyword evidence="9" id="KW-0460">Magnesium</keyword>
<dbReference type="GO" id="GO:0000287">
    <property type="term" value="F:magnesium ion binding"/>
    <property type="evidence" value="ECO:0007669"/>
    <property type="project" value="UniProtKB-UniRule"/>
</dbReference>
<feature type="binding site" evidence="9">
    <location>
        <begin position="108"/>
        <end position="116"/>
    </location>
    <ligand>
        <name>5-phospho-alpha-D-ribose 1-diphosphate</name>
        <dbReference type="ChEBI" id="CHEBI:58017"/>
    </ligand>
</feature>
<comment type="subunit">
    <text evidence="9">Homodimer.</text>
</comment>
<dbReference type="EMBL" id="QFVR01000005">
    <property type="protein sequence ID" value="PWI25963.1"/>
    <property type="molecule type" value="Genomic_DNA"/>
</dbReference>
<evidence type="ECO:0000256" key="2">
    <source>
        <dbReference type="ARBA" id="ARBA00022605"/>
    </source>
</evidence>
<evidence type="ECO:0000256" key="9">
    <source>
        <dbReference type="HAMAP-Rule" id="MF_00211"/>
    </source>
</evidence>
<dbReference type="InterPro" id="IPR036320">
    <property type="entry name" value="Glycosyl_Trfase_fam3_N_dom_sf"/>
</dbReference>
<dbReference type="Pfam" id="PF02885">
    <property type="entry name" value="Glycos_trans_3N"/>
    <property type="match status" value="1"/>
</dbReference>
<dbReference type="EC" id="2.4.2.18" evidence="9"/>
<evidence type="ECO:0000256" key="7">
    <source>
        <dbReference type="ARBA" id="ARBA00052328"/>
    </source>
</evidence>
<name>A0A2U3AN41_9BACL</name>
<dbReference type="AlphaFoldDB" id="A0A2U3AN41"/>
<comment type="cofactor">
    <cofactor evidence="9">
        <name>Mg(2+)</name>
        <dbReference type="ChEBI" id="CHEBI:18420"/>
    </cofactor>
    <text evidence="9">Binds 2 magnesium ions per monomer.</text>
</comment>
<evidence type="ECO:0000256" key="4">
    <source>
        <dbReference type="ARBA" id="ARBA00022679"/>
    </source>
</evidence>
<keyword evidence="9" id="KW-0479">Metal-binding</keyword>
<evidence type="ECO:0000256" key="8">
    <source>
        <dbReference type="ARBA" id="ARBA00061188"/>
    </source>
</evidence>
<comment type="catalytic activity">
    <reaction evidence="7 9">
        <text>N-(5-phospho-beta-D-ribosyl)anthranilate + diphosphate = 5-phospho-alpha-D-ribose 1-diphosphate + anthranilate</text>
        <dbReference type="Rhea" id="RHEA:11768"/>
        <dbReference type="ChEBI" id="CHEBI:16567"/>
        <dbReference type="ChEBI" id="CHEBI:18277"/>
        <dbReference type="ChEBI" id="CHEBI:33019"/>
        <dbReference type="ChEBI" id="CHEBI:58017"/>
        <dbReference type="EC" id="2.4.2.18"/>
    </reaction>
</comment>
<comment type="similarity">
    <text evidence="9">Belongs to the anthranilate phosphoribosyltransferase family.</text>
</comment>
<dbReference type="FunFam" id="3.40.1030.10:FF:000002">
    <property type="entry name" value="Anthranilate phosphoribosyltransferase"/>
    <property type="match status" value="1"/>
</dbReference>
<feature type="binding site" evidence="9">
    <location>
        <position position="80"/>
    </location>
    <ligand>
        <name>5-phospho-alpha-D-ribose 1-diphosphate</name>
        <dbReference type="ChEBI" id="CHEBI:58017"/>
    </ligand>
</feature>
<dbReference type="GO" id="GO:0000162">
    <property type="term" value="P:L-tryptophan biosynthetic process"/>
    <property type="evidence" value="ECO:0007669"/>
    <property type="project" value="UniProtKB-UniRule"/>
</dbReference>
<sequence>MQKIYDKLHHQQHLTYEEMTQLAQLLFNEETPEEVIEKLLLALAAKGETAHEIAALVAVMKSYANKIPHLEEVDYIDNCGTGGDGLKSFNISTASAFVLAAAGLKVAKHGNRKVSSSSGSTDILEELGIMSTQSVEELSDSLKKDNIAFIFAPTIHPKLKRIGKIRAKIAKPTIFNLVGPLANPIDLAYQLTGINRPEFLMDYATVMQKIGRKRAVVVSGEQGMDEASLAGVNHCVLMDGQELIPFTITAQDVGLASQPIEAVTGGTPKQNAAILIRILQGHRDAYFDTVAFNAGLALFAANKVSTVQQGVKLAIDTLLSGKALRKLQAVSTTMKMEVL</sequence>
<evidence type="ECO:0000259" key="10">
    <source>
        <dbReference type="Pfam" id="PF00591"/>
    </source>
</evidence>
<evidence type="ECO:0000256" key="5">
    <source>
        <dbReference type="ARBA" id="ARBA00022822"/>
    </source>
</evidence>
<dbReference type="InterPro" id="IPR005940">
    <property type="entry name" value="Anthranilate_Pribosyl_Tfrase"/>
</dbReference>
<dbReference type="NCBIfam" id="TIGR01245">
    <property type="entry name" value="trpD"/>
    <property type="match status" value="1"/>
</dbReference>
<feature type="binding site" evidence="9">
    <location>
        <position position="80"/>
    </location>
    <ligand>
        <name>anthranilate</name>
        <dbReference type="ChEBI" id="CHEBI:16567"/>
        <label>1</label>
    </ligand>
</feature>
<comment type="caution">
    <text evidence="9">Lacks conserved residue(s) required for the propagation of feature annotation.</text>
</comment>
<dbReference type="RefSeq" id="WP_109305384.1">
    <property type="nucleotide sequence ID" value="NZ_BJUF01000045.1"/>
</dbReference>
<comment type="function">
    <text evidence="9">Catalyzes the transfer of the phosphoribosyl group of 5-phosphorylribose-1-pyrophosphate (PRPP) to anthranilate to yield N-(5'-phosphoribosyl)-anthranilate (PRA).</text>
</comment>
<feature type="binding site" evidence="9">
    <location>
        <position position="226"/>
    </location>
    <ligand>
        <name>Mg(2+)</name>
        <dbReference type="ChEBI" id="CHEBI:18420"/>
        <label>2</label>
    </ligand>
</feature>
<comment type="caution">
    <text evidence="12">The sequence shown here is derived from an EMBL/GenBank/DDBJ whole genome shotgun (WGS) entry which is preliminary data.</text>
</comment>
<dbReference type="GO" id="GO:0005829">
    <property type="term" value="C:cytosol"/>
    <property type="evidence" value="ECO:0007669"/>
    <property type="project" value="TreeGrafter"/>
</dbReference>
<dbReference type="UniPathway" id="UPA00035">
    <property type="reaction ID" value="UER00041"/>
</dbReference>
<dbReference type="PANTHER" id="PTHR43285:SF2">
    <property type="entry name" value="ANTHRANILATE PHOSPHORIBOSYLTRANSFERASE"/>
    <property type="match status" value="1"/>
</dbReference>
<keyword evidence="13" id="KW-1185">Reference proteome</keyword>
<evidence type="ECO:0000313" key="13">
    <source>
        <dbReference type="Proteomes" id="UP000245938"/>
    </source>
</evidence>
<dbReference type="SUPFAM" id="SSF47648">
    <property type="entry name" value="Nucleoside phosphorylase/phosphoribosyltransferase N-terminal domain"/>
    <property type="match status" value="1"/>
</dbReference>
<comment type="similarity">
    <text evidence="8">In the C-terminal section; belongs to the anthranilate phosphoribosyltransferase family.</text>
</comment>
<dbReference type="Gene3D" id="1.20.970.10">
    <property type="entry name" value="Transferase, Pyrimidine Nucleoside Phosphorylase, Chain C"/>
    <property type="match status" value="1"/>
</dbReference>
<dbReference type="InterPro" id="IPR035902">
    <property type="entry name" value="Nuc_phospho_transferase"/>
</dbReference>
<comment type="pathway">
    <text evidence="1 9">Amino-acid biosynthesis; L-tryptophan biosynthesis; L-tryptophan from chorismate: step 2/5.</text>
</comment>
<evidence type="ECO:0000256" key="1">
    <source>
        <dbReference type="ARBA" id="ARBA00004907"/>
    </source>
</evidence>
<keyword evidence="2 9" id="KW-0028">Amino-acid biosynthesis</keyword>
<proteinExistence type="inferred from homology"/>
<dbReference type="SUPFAM" id="SSF52418">
    <property type="entry name" value="Nucleoside phosphorylase/phosphoribosyltransferase catalytic domain"/>
    <property type="match status" value="1"/>
</dbReference>
<reference evidence="12 13" key="1">
    <citation type="submission" date="2018-05" db="EMBL/GenBank/DDBJ databases">
        <title>Kurthia sibirica genome sequence.</title>
        <authorList>
            <person name="Maclea K.S."/>
            <person name="Goen A.E."/>
        </authorList>
    </citation>
    <scope>NUCLEOTIDE SEQUENCE [LARGE SCALE GENOMIC DNA]</scope>
    <source>
        <strain evidence="12 13">ATCC 49154</strain>
    </source>
</reference>
<keyword evidence="3 9" id="KW-0328">Glycosyltransferase</keyword>
<feature type="domain" description="Glycosyl transferase family 3" evidence="10">
    <location>
        <begin position="74"/>
        <end position="324"/>
    </location>
</feature>
<dbReference type="GO" id="GO:0004048">
    <property type="term" value="F:anthranilate phosphoribosyltransferase activity"/>
    <property type="evidence" value="ECO:0007669"/>
    <property type="project" value="UniProtKB-UniRule"/>
</dbReference>
<dbReference type="Pfam" id="PF00591">
    <property type="entry name" value="Glycos_transf_3"/>
    <property type="match status" value="1"/>
</dbReference>
<keyword evidence="4 9" id="KW-0808">Transferase</keyword>
<feature type="binding site" evidence="9">
    <location>
        <position position="88"/>
    </location>
    <ligand>
        <name>5-phospho-alpha-D-ribose 1-diphosphate</name>
        <dbReference type="ChEBI" id="CHEBI:58017"/>
    </ligand>
</feature>
<dbReference type="Gene3D" id="3.40.1030.10">
    <property type="entry name" value="Nucleoside phosphorylase/phosphoribosyltransferase catalytic domain"/>
    <property type="match status" value="1"/>
</dbReference>
<evidence type="ECO:0000259" key="11">
    <source>
        <dbReference type="Pfam" id="PF02885"/>
    </source>
</evidence>
<feature type="binding site" evidence="9">
    <location>
        <begin position="83"/>
        <end position="84"/>
    </location>
    <ligand>
        <name>5-phospho-alpha-D-ribose 1-diphosphate</name>
        <dbReference type="ChEBI" id="CHEBI:58017"/>
    </ligand>
</feature>
<feature type="domain" description="Glycosyl transferase family 3 N-terminal" evidence="11">
    <location>
        <begin position="4"/>
        <end position="63"/>
    </location>
</feature>
<dbReference type="PANTHER" id="PTHR43285">
    <property type="entry name" value="ANTHRANILATE PHOSPHORIBOSYLTRANSFERASE"/>
    <property type="match status" value="1"/>
</dbReference>
<gene>
    <name evidence="9 12" type="primary">trpD</name>
    <name evidence="12" type="ORF">DEX24_05375</name>
</gene>
<dbReference type="InterPro" id="IPR017459">
    <property type="entry name" value="Glycosyl_Trfase_fam3_N_dom"/>
</dbReference>
<keyword evidence="6 9" id="KW-0057">Aromatic amino acid biosynthesis</keyword>
<evidence type="ECO:0000313" key="12">
    <source>
        <dbReference type="EMBL" id="PWI25963.1"/>
    </source>
</evidence>
<dbReference type="InterPro" id="IPR000312">
    <property type="entry name" value="Glycosyl_Trfase_fam3"/>
</dbReference>
<dbReference type="HAMAP" id="MF_00211">
    <property type="entry name" value="TrpD"/>
    <property type="match status" value="1"/>
</dbReference>
<feature type="binding site" evidence="9">
    <location>
        <position position="120"/>
    </location>
    <ligand>
        <name>5-phospho-alpha-D-ribose 1-diphosphate</name>
        <dbReference type="ChEBI" id="CHEBI:58017"/>
    </ligand>
</feature>
<keyword evidence="5 9" id="KW-0822">Tryptophan biosynthesis</keyword>
<organism evidence="12 13">
    <name type="scientific">Kurthia sibirica</name>
    <dbReference type="NCBI Taxonomy" id="202750"/>
    <lineage>
        <taxon>Bacteria</taxon>
        <taxon>Bacillati</taxon>
        <taxon>Bacillota</taxon>
        <taxon>Bacilli</taxon>
        <taxon>Bacillales</taxon>
        <taxon>Caryophanaceae</taxon>
        <taxon>Kurthia</taxon>
    </lineage>
</organism>
<dbReference type="OrthoDB" id="9806430at2"/>
<evidence type="ECO:0000256" key="6">
    <source>
        <dbReference type="ARBA" id="ARBA00023141"/>
    </source>
</evidence>
<feature type="binding site" evidence="9">
    <location>
        <begin position="90"/>
        <end position="93"/>
    </location>
    <ligand>
        <name>5-phospho-alpha-D-ribose 1-diphosphate</name>
        <dbReference type="ChEBI" id="CHEBI:58017"/>
    </ligand>
</feature>
<dbReference type="Proteomes" id="UP000245938">
    <property type="component" value="Unassembled WGS sequence"/>
</dbReference>
<evidence type="ECO:0000256" key="3">
    <source>
        <dbReference type="ARBA" id="ARBA00022676"/>
    </source>
</evidence>
<feature type="binding site" evidence="9">
    <location>
        <position position="111"/>
    </location>
    <ligand>
        <name>anthranilate</name>
        <dbReference type="ChEBI" id="CHEBI:16567"/>
        <label>1</label>
    </ligand>
</feature>
<feature type="binding site" evidence="9">
    <location>
        <position position="92"/>
    </location>
    <ligand>
        <name>Mg(2+)</name>
        <dbReference type="ChEBI" id="CHEBI:18420"/>
        <label>1</label>
    </ligand>
</feature>
<feature type="binding site" evidence="9">
    <location>
        <position position="226"/>
    </location>
    <ligand>
        <name>Mg(2+)</name>
        <dbReference type="ChEBI" id="CHEBI:18420"/>
        <label>1</label>
    </ligand>
</feature>
<feature type="binding site" evidence="9">
    <location>
        <position position="166"/>
    </location>
    <ligand>
        <name>anthranilate</name>
        <dbReference type="ChEBI" id="CHEBI:16567"/>
        <label>2</label>
    </ligand>
</feature>
<protein>
    <recommendedName>
        <fullName evidence="9">Anthranilate phosphoribosyltransferase</fullName>
        <ecNumber evidence="9">2.4.2.18</ecNumber>
    </recommendedName>
</protein>
<accession>A0A2U3AN41</accession>